<organism evidence="1 2">
    <name type="scientific">Smallanthus sonchifolius</name>
    <dbReference type="NCBI Taxonomy" id="185202"/>
    <lineage>
        <taxon>Eukaryota</taxon>
        <taxon>Viridiplantae</taxon>
        <taxon>Streptophyta</taxon>
        <taxon>Embryophyta</taxon>
        <taxon>Tracheophyta</taxon>
        <taxon>Spermatophyta</taxon>
        <taxon>Magnoliopsida</taxon>
        <taxon>eudicotyledons</taxon>
        <taxon>Gunneridae</taxon>
        <taxon>Pentapetalae</taxon>
        <taxon>asterids</taxon>
        <taxon>campanulids</taxon>
        <taxon>Asterales</taxon>
        <taxon>Asteraceae</taxon>
        <taxon>Asteroideae</taxon>
        <taxon>Heliantheae alliance</taxon>
        <taxon>Millerieae</taxon>
        <taxon>Smallanthus</taxon>
    </lineage>
</organism>
<name>A0ACB9HUD5_9ASTR</name>
<reference evidence="1 2" key="2">
    <citation type="journal article" date="2022" name="Mol. Ecol. Resour.">
        <title>The genomes of chicory, endive, great burdock and yacon provide insights into Asteraceae paleo-polyploidization history and plant inulin production.</title>
        <authorList>
            <person name="Fan W."/>
            <person name="Wang S."/>
            <person name="Wang H."/>
            <person name="Wang A."/>
            <person name="Jiang F."/>
            <person name="Liu H."/>
            <person name="Zhao H."/>
            <person name="Xu D."/>
            <person name="Zhang Y."/>
        </authorList>
    </citation>
    <scope>NUCLEOTIDE SEQUENCE [LARGE SCALE GENOMIC DNA]</scope>
    <source>
        <strain evidence="2">cv. Yunnan</strain>
        <tissue evidence="1">Leaves</tissue>
    </source>
</reference>
<evidence type="ECO:0000313" key="1">
    <source>
        <dbReference type="EMBL" id="KAI3799447.1"/>
    </source>
</evidence>
<dbReference type="EMBL" id="CM042028">
    <property type="protein sequence ID" value="KAI3799447.1"/>
    <property type="molecule type" value="Genomic_DNA"/>
</dbReference>
<protein>
    <submittedName>
        <fullName evidence="1">Uncharacterized protein</fullName>
    </submittedName>
</protein>
<accession>A0ACB9HUD5</accession>
<evidence type="ECO:0000313" key="2">
    <source>
        <dbReference type="Proteomes" id="UP001056120"/>
    </source>
</evidence>
<proteinExistence type="predicted"/>
<reference evidence="2" key="1">
    <citation type="journal article" date="2022" name="Mol. Ecol. Resour.">
        <title>The genomes of chicory, endive, great burdock and yacon provide insights into Asteraceae palaeo-polyploidization history and plant inulin production.</title>
        <authorList>
            <person name="Fan W."/>
            <person name="Wang S."/>
            <person name="Wang H."/>
            <person name="Wang A."/>
            <person name="Jiang F."/>
            <person name="Liu H."/>
            <person name="Zhao H."/>
            <person name="Xu D."/>
            <person name="Zhang Y."/>
        </authorList>
    </citation>
    <scope>NUCLEOTIDE SEQUENCE [LARGE SCALE GENOMIC DNA]</scope>
    <source>
        <strain evidence="2">cv. Yunnan</strain>
    </source>
</reference>
<dbReference type="Proteomes" id="UP001056120">
    <property type="component" value="Linkage Group LG11"/>
</dbReference>
<keyword evidence="2" id="KW-1185">Reference proteome</keyword>
<comment type="caution">
    <text evidence="1">The sequence shown here is derived from an EMBL/GenBank/DDBJ whole genome shotgun (WGS) entry which is preliminary data.</text>
</comment>
<gene>
    <name evidence="1" type="ORF">L1987_34745</name>
</gene>
<sequence>MFQESCLPSPPKLPKLPPRFTENPRPAHRCSGQYASESAFVLPHTFLGRISRHCHLALSLIVPTLSLSRNHR</sequence>